<dbReference type="PANTHER" id="PTHR42700:SF1">
    <property type="entry name" value="SULFATE ADENYLYLTRANSFERASE"/>
    <property type="match status" value="1"/>
</dbReference>
<organism evidence="9 10">
    <name type="scientific">Melittangium boletus DSM 14713</name>
    <dbReference type="NCBI Taxonomy" id="1294270"/>
    <lineage>
        <taxon>Bacteria</taxon>
        <taxon>Pseudomonadati</taxon>
        <taxon>Myxococcota</taxon>
        <taxon>Myxococcia</taxon>
        <taxon>Myxococcales</taxon>
        <taxon>Cystobacterineae</taxon>
        <taxon>Archangiaceae</taxon>
        <taxon>Melittangium</taxon>
    </lineage>
</organism>
<dbReference type="RefSeq" id="WP_095981056.1">
    <property type="nucleotide sequence ID" value="NZ_CP022163.1"/>
</dbReference>
<dbReference type="GO" id="GO:0004020">
    <property type="term" value="F:adenylylsulfate kinase activity"/>
    <property type="evidence" value="ECO:0007669"/>
    <property type="project" value="UniProtKB-EC"/>
</dbReference>
<dbReference type="OrthoDB" id="9804504at2"/>
<accession>A0A250IP42</accession>
<dbReference type="KEGG" id="mbd:MEBOL_006426"/>
<feature type="compositionally biased region" description="Low complexity" evidence="7">
    <location>
        <begin position="240"/>
        <end position="252"/>
    </location>
</feature>
<keyword evidence="6 9" id="KW-0418">Kinase</keyword>
<dbReference type="EC" id="2.7.1.25" evidence="2 6"/>
<comment type="catalytic activity">
    <reaction evidence="1 6">
        <text>adenosine 5'-phosphosulfate + ATP = 3'-phosphoadenylyl sulfate + ADP + H(+)</text>
        <dbReference type="Rhea" id="RHEA:24152"/>
        <dbReference type="ChEBI" id="CHEBI:15378"/>
        <dbReference type="ChEBI" id="CHEBI:30616"/>
        <dbReference type="ChEBI" id="CHEBI:58243"/>
        <dbReference type="ChEBI" id="CHEBI:58339"/>
        <dbReference type="ChEBI" id="CHEBI:456216"/>
        <dbReference type="EC" id="2.7.1.25"/>
    </reaction>
</comment>
<dbReference type="GO" id="GO:0070814">
    <property type="term" value="P:hydrogen sulfide biosynthetic process"/>
    <property type="evidence" value="ECO:0007669"/>
    <property type="project" value="UniProtKB-UniPathway"/>
</dbReference>
<feature type="compositionally biased region" description="Basic residues" evidence="7">
    <location>
        <begin position="253"/>
        <end position="264"/>
    </location>
</feature>
<comment type="similarity">
    <text evidence="6">Belongs to the APS kinase family.</text>
</comment>
<dbReference type="CDD" id="cd02027">
    <property type="entry name" value="APSK"/>
    <property type="match status" value="1"/>
</dbReference>
<reference evidence="9 10" key="1">
    <citation type="submission" date="2017-06" db="EMBL/GenBank/DDBJ databases">
        <authorList>
            <person name="Kim H.J."/>
            <person name="Triplett B.A."/>
        </authorList>
    </citation>
    <scope>NUCLEOTIDE SEQUENCE [LARGE SCALE GENOMIC DNA]</scope>
    <source>
        <strain evidence="9 10">DSM 14713</strain>
    </source>
</reference>
<keyword evidence="5 6" id="KW-0067">ATP-binding</keyword>
<comment type="pathway">
    <text evidence="6">Sulfur metabolism; hydrogen sulfide biosynthesis; sulfite from sulfate: step 2/3.</text>
</comment>
<feature type="region of interest" description="Disordered" evidence="7">
    <location>
        <begin position="191"/>
        <end position="264"/>
    </location>
</feature>
<dbReference type="GO" id="GO:0005524">
    <property type="term" value="F:ATP binding"/>
    <property type="evidence" value="ECO:0007669"/>
    <property type="project" value="UniProtKB-KW"/>
</dbReference>
<dbReference type="SUPFAM" id="SSF52540">
    <property type="entry name" value="P-loop containing nucleoside triphosphate hydrolases"/>
    <property type="match status" value="1"/>
</dbReference>
<gene>
    <name evidence="9" type="ORF">MEBOL_006426</name>
</gene>
<dbReference type="InterPro" id="IPR059117">
    <property type="entry name" value="APS_kinase_dom"/>
</dbReference>
<evidence type="ECO:0000256" key="4">
    <source>
        <dbReference type="ARBA" id="ARBA00022741"/>
    </source>
</evidence>
<evidence type="ECO:0000256" key="5">
    <source>
        <dbReference type="ARBA" id="ARBA00022840"/>
    </source>
</evidence>
<dbReference type="EMBL" id="CP022163">
    <property type="protein sequence ID" value="ATB32937.1"/>
    <property type="molecule type" value="Genomic_DNA"/>
</dbReference>
<name>A0A250IP42_9BACT</name>
<comment type="function">
    <text evidence="6">Catalyzes the synthesis of activated sulfate.</text>
</comment>
<evidence type="ECO:0000256" key="6">
    <source>
        <dbReference type="RuleBase" id="RU004347"/>
    </source>
</evidence>
<keyword evidence="4 6" id="KW-0547">Nucleotide-binding</keyword>
<dbReference type="InterPro" id="IPR027417">
    <property type="entry name" value="P-loop_NTPase"/>
</dbReference>
<feature type="domain" description="APS kinase" evidence="8">
    <location>
        <begin position="6"/>
        <end position="152"/>
    </location>
</feature>
<keyword evidence="10" id="KW-1185">Reference proteome</keyword>
<dbReference type="GO" id="GO:0004781">
    <property type="term" value="F:sulfate adenylyltransferase (ATP) activity"/>
    <property type="evidence" value="ECO:0007669"/>
    <property type="project" value="TreeGrafter"/>
</dbReference>
<dbReference type="Proteomes" id="UP000217289">
    <property type="component" value="Chromosome"/>
</dbReference>
<protein>
    <recommendedName>
        <fullName evidence="2 6">Adenylyl-sulfate kinase</fullName>
        <ecNumber evidence="2 6">2.7.1.25</ecNumber>
    </recommendedName>
</protein>
<dbReference type="InterPro" id="IPR050512">
    <property type="entry name" value="Sulf_AdTrans/APS_kinase"/>
</dbReference>
<evidence type="ECO:0000313" key="9">
    <source>
        <dbReference type="EMBL" id="ATB32937.1"/>
    </source>
</evidence>
<sequence length="264" mass="28341">MAQTLGFTVWLTGMSGTGKSTMAAYIAARLRQVDRNVEILDENEVGNELWQGLGDSKDERMTIVRRLGYVAGLLTRNNVAVLVPCVSPYKAGREDNRRSVGRYIEVYVDCPTEKLIERDGTGRYKKALGGEIPNFIGITEPYEPPASAEVVIHSDQESVEEGAGKIFQSLLDLGYVTADELKIITGKKMKAQPPTKTAVTRVSSAKPPKAAAKTSKAAAKPSKAAAKTPKAAKEGKGAKARPAARAARVAKPSSKKASAKRKAR</sequence>
<evidence type="ECO:0000259" key="8">
    <source>
        <dbReference type="Pfam" id="PF01583"/>
    </source>
</evidence>
<keyword evidence="3 6" id="KW-0808">Transferase</keyword>
<evidence type="ECO:0000256" key="3">
    <source>
        <dbReference type="ARBA" id="ARBA00022679"/>
    </source>
</evidence>
<evidence type="ECO:0000256" key="2">
    <source>
        <dbReference type="ARBA" id="ARBA00012121"/>
    </source>
</evidence>
<dbReference type="PANTHER" id="PTHR42700">
    <property type="entry name" value="SULFATE ADENYLYLTRANSFERASE"/>
    <property type="match status" value="1"/>
</dbReference>
<proteinExistence type="inferred from homology"/>
<dbReference type="GO" id="GO:0019379">
    <property type="term" value="P:sulfate assimilation, phosphoadenylyl sulfate reduction by phosphoadenylyl-sulfate reductase (thioredoxin)"/>
    <property type="evidence" value="ECO:0007669"/>
    <property type="project" value="TreeGrafter"/>
</dbReference>
<evidence type="ECO:0000313" key="10">
    <source>
        <dbReference type="Proteomes" id="UP000217289"/>
    </source>
</evidence>
<dbReference type="GO" id="GO:0010134">
    <property type="term" value="P:sulfate assimilation via adenylyl sulfate reduction"/>
    <property type="evidence" value="ECO:0007669"/>
    <property type="project" value="TreeGrafter"/>
</dbReference>
<dbReference type="InterPro" id="IPR002891">
    <property type="entry name" value="APS"/>
</dbReference>
<feature type="compositionally biased region" description="Low complexity" evidence="7">
    <location>
        <begin position="201"/>
        <end position="229"/>
    </location>
</feature>
<dbReference type="NCBIfam" id="TIGR00455">
    <property type="entry name" value="apsK"/>
    <property type="match status" value="1"/>
</dbReference>
<dbReference type="Gene3D" id="3.40.50.300">
    <property type="entry name" value="P-loop containing nucleotide triphosphate hydrolases"/>
    <property type="match status" value="1"/>
</dbReference>
<evidence type="ECO:0000256" key="7">
    <source>
        <dbReference type="SAM" id="MobiDB-lite"/>
    </source>
</evidence>
<dbReference type="GO" id="GO:0005737">
    <property type="term" value="C:cytoplasm"/>
    <property type="evidence" value="ECO:0007669"/>
    <property type="project" value="TreeGrafter"/>
</dbReference>
<dbReference type="UniPathway" id="UPA00140">
    <property type="reaction ID" value="UER00205"/>
</dbReference>
<evidence type="ECO:0000256" key="1">
    <source>
        <dbReference type="ARBA" id="ARBA00001823"/>
    </source>
</evidence>
<dbReference type="AlphaFoldDB" id="A0A250IP42"/>
<dbReference type="Pfam" id="PF01583">
    <property type="entry name" value="APS_kinase"/>
    <property type="match status" value="1"/>
</dbReference>